<evidence type="ECO:0000256" key="2">
    <source>
        <dbReference type="ARBA" id="ARBA00022801"/>
    </source>
</evidence>
<name>A0A1X1W258_MYCGS</name>
<evidence type="ECO:0000313" key="6">
    <source>
        <dbReference type="Proteomes" id="UP000193738"/>
    </source>
</evidence>
<comment type="caution">
    <text evidence="5">The sequence shown here is derived from an EMBL/GenBank/DDBJ whole genome shotgun (WGS) entry which is preliminary data.</text>
</comment>
<dbReference type="InterPro" id="IPR005502">
    <property type="entry name" value="Ribosyl_crysJ1"/>
</dbReference>
<dbReference type="GO" id="GO:0016787">
    <property type="term" value="F:hydrolase activity"/>
    <property type="evidence" value="ECO:0007669"/>
    <property type="project" value="UniProtKB-KW"/>
</dbReference>
<accession>A0A1X1W258</accession>
<dbReference type="PANTHER" id="PTHR16222:SF24">
    <property type="entry name" value="ADP-RIBOSYLHYDROLASE ARH3"/>
    <property type="match status" value="1"/>
</dbReference>
<gene>
    <name evidence="5" type="ORF">AWC07_21040</name>
</gene>
<evidence type="ECO:0000313" key="5">
    <source>
        <dbReference type="EMBL" id="ORV80693.1"/>
    </source>
</evidence>
<dbReference type="EMBL" id="LQOX01000003">
    <property type="protein sequence ID" value="ORV80693.1"/>
    <property type="molecule type" value="Genomic_DNA"/>
</dbReference>
<dbReference type="InterPro" id="IPR050792">
    <property type="entry name" value="ADP-ribosylglycohydrolase"/>
</dbReference>
<dbReference type="PANTHER" id="PTHR16222">
    <property type="entry name" value="ADP-RIBOSYLGLYCOHYDROLASE"/>
    <property type="match status" value="1"/>
</dbReference>
<comment type="similarity">
    <text evidence="1">Belongs to the ADP-ribosylglycohydrolase family.</text>
</comment>
<keyword evidence="3" id="KW-0479">Metal-binding</keyword>
<dbReference type="RefSeq" id="WP_051508300.1">
    <property type="nucleotide sequence ID" value="NZ_LQOX01000003.1"/>
</dbReference>
<keyword evidence="3" id="KW-0460">Magnesium</keyword>
<dbReference type="SUPFAM" id="SSF101478">
    <property type="entry name" value="ADP-ribosylglycohydrolase"/>
    <property type="match status" value="1"/>
</dbReference>
<feature type="binding site" evidence="3">
    <location>
        <position position="42"/>
    </location>
    <ligand>
        <name>Mg(2+)</name>
        <dbReference type="ChEBI" id="CHEBI:18420"/>
        <label>1</label>
    </ligand>
</feature>
<dbReference type="Pfam" id="PF03747">
    <property type="entry name" value="ADP_ribosyl_GH"/>
    <property type="match status" value="1"/>
</dbReference>
<dbReference type="Gene3D" id="1.10.4080.10">
    <property type="entry name" value="ADP-ribosylation/Crystallin J1"/>
    <property type="match status" value="1"/>
</dbReference>
<comment type="cofactor">
    <cofactor evidence="3">
        <name>Mg(2+)</name>
        <dbReference type="ChEBI" id="CHEBI:18420"/>
    </cofactor>
    <text evidence="3">Binds 2 magnesium ions per subunit.</text>
</comment>
<sequence>MTGDALGAPVEFHTREQILARFGPEGLTSYAPAYGGVGMVTDDTQMTLFTAEGLLRYWVRGSRRGVSTYTGVTANAYLRWLHTQGGSPVHRVGIGEPFGEGQPGWLYQQRRLHSQHAPGNTCVSALRGMRRLGDPANNHSKGCGGVMRVAPVGLFVSRRPEATLHQAFQIGTELAALTHGPHGLVVGRGLLGTHLPAGPRNTAGGGTAGGQTHPRRVR</sequence>
<feature type="region of interest" description="Disordered" evidence="4">
    <location>
        <begin position="195"/>
        <end position="218"/>
    </location>
</feature>
<evidence type="ECO:0000256" key="4">
    <source>
        <dbReference type="SAM" id="MobiDB-lite"/>
    </source>
</evidence>
<feature type="binding site" evidence="3">
    <location>
        <position position="41"/>
    </location>
    <ligand>
        <name>Mg(2+)</name>
        <dbReference type="ChEBI" id="CHEBI:18420"/>
        <label>1</label>
    </ligand>
</feature>
<evidence type="ECO:0000256" key="3">
    <source>
        <dbReference type="PIRSR" id="PIRSR605502-1"/>
    </source>
</evidence>
<evidence type="ECO:0000256" key="1">
    <source>
        <dbReference type="ARBA" id="ARBA00010702"/>
    </source>
</evidence>
<protein>
    <submittedName>
        <fullName evidence="5">Uncharacterized protein</fullName>
    </submittedName>
</protein>
<keyword evidence="2" id="KW-0378">Hydrolase</keyword>
<dbReference type="InterPro" id="IPR036705">
    <property type="entry name" value="Ribosyl_crysJ1_sf"/>
</dbReference>
<dbReference type="Proteomes" id="UP000193738">
    <property type="component" value="Unassembled WGS sequence"/>
</dbReference>
<keyword evidence="6" id="KW-1185">Reference proteome</keyword>
<feature type="binding site" evidence="3">
    <location>
        <position position="43"/>
    </location>
    <ligand>
        <name>Mg(2+)</name>
        <dbReference type="ChEBI" id="CHEBI:18420"/>
        <label>1</label>
    </ligand>
</feature>
<dbReference type="GO" id="GO:0046872">
    <property type="term" value="F:metal ion binding"/>
    <property type="evidence" value="ECO:0007669"/>
    <property type="project" value="UniProtKB-KW"/>
</dbReference>
<organism evidence="5 6">
    <name type="scientific">Mycobacterium gastri</name>
    <dbReference type="NCBI Taxonomy" id="1777"/>
    <lineage>
        <taxon>Bacteria</taxon>
        <taxon>Bacillati</taxon>
        <taxon>Actinomycetota</taxon>
        <taxon>Actinomycetes</taxon>
        <taxon>Mycobacteriales</taxon>
        <taxon>Mycobacteriaceae</taxon>
        <taxon>Mycobacterium</taxon>
    </lineage>
</organism>
<dbReference type="AlphaFoldDB" id="A0A1X1W258"/>
<proteinExistence type="inferred from homology"/>
<dbReference type="STRING" id="1777.AWC07_21040"/>
<reference evidence="5 6" key="1">
    <citation type="submission" date="2016-01" db="EMBL/GenBank/DDBJ databases">
        <title>The new phylogeny of the genus Mycobacterium.</title>
        <authorList>
            <person name="Tarcisio F."/>
            <person name="Conor M."/>
            <person name="Antonella G."/>
            <person name="Elisabetta G."/>
            <person name="Giulia F.S."/>
            <person name="Sara T."/>
            <person name="Anna F."/>
            <person name="Clotilde B."/>
            <person name="Roberto B."/>
            <person name="Veronica D.S."/>
            <person name="Fabio R."/>
            <person name="Monica P."/>
            <person name="Olivier J."/>
            <person name="Enrico T."/>
            <person name="Nicola S."/>
        </authorList>
    </citation>
    <scope>NUCLEOTIDE SEQUENCE [LARGE SCALE GENOMIC DNA]</scope>
    <source>
        <strain evidence="5 6">DSM 43505</strain>
    </source>
</reference>